<proteinExistence type="inferred from homology"/>
<keyword evidence="4" id="KW-0507">mRNA processing</keyword>
<evidence type="ECO:0000256" key="9">
    <source>
        <dbReference type="ARBA" id="ARBA00023242"/>
    </source>
</evidence>
<evidence type="ECO:0000256" key="5">
    <source>
        <dbReference type="ARBA" id="ARBA00022694"/>
    </source>
</evidence>
<dbReference type="Gene3D" id="2.30.30.100">
    <property type="match status" value="1"/>
</dbReference>
<dbReference type="PANTHER" id="PTHR20971:SF0">
    <property type="entry name" value="U6 SNRNA-ASSOCIATED SM-LIKE PROTEIN LSM5"/>
    <property type="match status" value="1"/>
</dbReference>
<keyword evidence="5" id="KW-0819">tRNA processing</keyword>
<dbReference type="InterPro" id="IPR033871">
    <property type="entry name" value="LSm5"/>
</dbReference>
<dbReference type="GO" id="GO:0000398">
    <property type="term" value="P:mRNA splicing, via spliceosome"/>
    <property type="evidence" value="ECO:0007669"/>
    <property type="project" value="TreeGrafter"/>
</dbReference>
<evidence type="ECO:0000256" key="1">
    <source>
        <dbReference type="ARBA" id="ARBA00004123"/>
    </source>
</evidence>
<evidence type="ECO:0000256" key="10">
    <source>
        <dbReference type="ARBA" id="ARBA00023274"/>
    </source>
</evidence>
<evidence type="ECO:0000256" key="4">
    <source>
        <dbReference type="ARBA" id="ARBA00022664"/>
    </source>
</evidence>
<dbReference type="GO" id="GO:0005688">
    <property type="term" value="C:U6 snRNP"/>
    <property type="evidence" value="ECO:0007669"/>
    <property type="project" value="UniProtKB-ARBA"/>
</dbReference>
<dbReference type="InterPro" id="IPR001163">
    <property type="entry name" value="Sm_dom_euk/arc"/>
</dbReference>
<dbReference type="Pfam" id="PF01423">
    <property type="entry name" value="LSM"/>
    <property type="match status" value="1"/>
</dbReference>
<keyword evidence="3" id="KW-0698">rRNA processing</keyword>
<dbReference type="GO" id="GO:0006364">
    <property type="term" value="P:rRNA processing"/>
    <property type="evidence" value="ECO:0007669"/>
    <property type="project" value="UniProtKB-KW"/>
</dbReference>
<evidence type="ECO:0000256" key="8">
    <source>
        <dbReference type="ARBA" id="ARBA00023187"/>
    </source>
</evidence>
<dbReference type="PANTHER" id="PTHR20971">
    <property type="entry name" value="U6 SNRNA-ASSOCIATED PROTEIN"/>
    <property type="match status" value="1"/>
</dbReference>
<comment type="caution">
    <text evidence="12">The sequence shown here is derived from an EMBL/GenBank/DDBJ whole genome shotgun (WGS) entry which is preliminary data.</text>
</comment>
<evidence type="ECO:0000313" key="13">
    <source>
        <dbReference type="Proteomes" id="UP000031516"/>
    </source>
</evidence>
<dbReference type="PROSITE" id="PS52002">
    <property type="entry name" value="SM"/>
    <property type="match status" value="1"/>
</dbReference>
<dbReference type="GO" id="GO:0005681">
    <property type="term" value="C:spliceosomal complex"/>
    <property type="evidence" value="ECO:0007669"/>
    <property type="project" value="UniProtKB-KW"/>
</dbReference>
<evidence type="ECO:0000313" key="12">
    <source>
        <dbReference type="EMBL" id="CDO94647.1"/>
    </source>
</evidence>
<dbReference type="InterPro" id="IPR047575">
    <property type="entry name" value="Sm"/>
</dbReference>
<organism evidence="12 13">
    <name type="scientific">Kluyveromyces dobzhanskii CBS 2104</name>
    <dbReference type="NCBI Taxonomy" id="1427455"/>
    <lineage>
        <taxon>Eukaryota</taxon>
        <taxon>Fungi</taxon>
        <taxon>Dikarya</taxon>
        <taxon>Ascomycota</taxon>
        <taxon>Saccharomycotina</taxon>
        <taxon>Saccharomycetes</taxon>
        <taxon>Saccharomycetales</taxon>
        <taxon>Saccharomycetaceae</taxon>
        <taxon>Kluyveromyces</taxon>
    </lineage>
</organism>
<evidence type="ECO:0000256" key="7">
    <source>
        <dbReference type="ARBA" id="ARBA00022884"/>
    </source>
</evidence>
<comment type="similarity">
    <text evidence="2">Belongs to the snRNP Sm proteins family.</text>
</comment>
<dbReference type="Proteomes" id="UP000031516">
    <property type="component" value="Unassembled WGS sequence"/>
</dbReference>
<dbReference type="GO" id="GO:0008033">
    <property type="term" value="P:tRNA processing"/>
    <property type="evidence" value="ECO:0007669"/>
    <property type="project" value="UniProtKB-KW"/>
</dbReference>
<gene>
    <name evidence="12" type="ORF">KLDO_g2905</name>
</gene>
<dbReference type="InterPro" id="IPR010920">
    <property type="entry name" value="LSM_dom_sf"/>
</dbReference>
<evidence type="ECO:0000256" key="2">
    <source>
        <dbReference type="ARBA" id="ARBA00006850"/>
    </source>
</evidence>
<dbReference type="FunFam" id="2.30.30.100:FF:000067">
    <property type="entry name" value="U6 snRNA-associated Sm-like protein LSm5"/>
    <property type="match status" value="1"/>
</dbReference>
<dbReference type="GO" id="GO:1990726">
    <property type="term" value="C:Lsm1-7-Pat1 complex"/>
    <property type="evidence" value="ECO:0007669"/>
    <property type="project" value="TreeGrafter"/>
</dbReference>
<evidence type="ECO:0000259" key="11">
    <source>
        <dbReference type="PROSITE" id="PS52002"/>
    </source>
</evidence>
<keyword evidence="13" id="KW-1185">Reference proteome</keyword>
<dbReference type="GO" id="GO:0003723">
    <property type="term" value="F:RNA binding"/>
    <property type="evidence" value="ECO:0007669"/>
    <property type="project" value="UniProtKB-KW"/>
</dbReference>
<dbReference type="GO" id="GO:0046540">
    <property type="term" value="C:U4/U6 x U5 tri-snRNP complex"/>
    <property type="evidence" value="ECO:0007669"/>
    <property type="project" value="TreeGrafter"/>
</dbReference>
<accession>A0A0A8L8U0</accession>
<keyword evidence="7" id="KW-0694">RNA-binding</keyword>
<sequence>MASVSEILPLEVIDKTIGQEVTILLKDYREFFGTLVGFDDYVNVVIENAVEYLEDKEIKRFQGKMLLTGNNIAMLIPGGKPVSE</sequence>
<evidence type="ECO:0000256" key="3">
    <source>
        <dbReference type="ARBA" id="ARBA00022552"/>
    </source>
</evidence>
<dbReference type="OrthoDB" id="429711at2759"/>
<dbReference type="EMBL" id="CCBQ010000039">
    <property type="protein sequence ID" value="CDO94647.1"/>
    <property type="molecule type" value="Genomic_DNA"/>
</dbReference>
<keyword evidence="10" id="KW-0687">Ribonucleoprotein</keyword>
<dbReference type="SMART" id="SM00651">
    <property type="entry name" value="Sm"/>
    <property type="match status" value="1"/>
</dbReference>
<comment type="subcellular location">
    <subcellularLocation>
        <location evidence="1">Nucleus</location>
    </subcellularLocation>
</comment>
<reference evidence="12 13" key="1">
    <citation type="submission" date="2014-03" db="EMBL/GenBank/DDBJ databases">
        <title>The genome of Kluyveromyces dobzhanskii.</title>
        <authorList>
            <person name="Nystedt B."/>
            <person name="Astrom S."/>
        </authorList>
    </citation>
    <scope>NUCLEOTIDE SEQUENCE [LARGE SCALE GENOMIC DNA]</scope>
    <source>
        <strain evidence="12 13">CBS 2104</strain>
    </source>
</reference>
<keyword evidence="6" id="KW-0747">Spliceosome</keyword>
<keyword evidence="9" id="KW-0539">Nucleus</keyword>
<dbReference type="AlphaFoldDB" id="A0A0A8L8U0"/>
<protein>
    <submittedName>
        <fullName evidence="12">WGS project CCBQ000000000 data, contig 00014</fullName>
    </submittedName>
</protein>
<feature type="domain" description="Sm" evidence="11">
    <location>
        <begin position="8"/>
        <end position="81"/>
    </location>
</feature>
<name>A0A0A8L8U0_9SACH</name>
<dbReference type="SUPFAM" id="SSF50182">
    <property type="entry name" value="Sm-like ribonucleoproteins"/>
    <property type="match status" value="1"/>
</dbReference>
<evidence type="ECO:0000256" key="6">
    <source>
        <dbReference type="ARBA" id="ARBA00022728"/>
    </source>
</evidence>
<keyword evidence="8" id="KW-0508">mRNA splicing</keyword>